<name>A0A7R9C353_9CRUS</name>
<evidence type="ECO:0000313" key="2">
    <source>
        <dbReference type="EMBL" id="CAD7284767.1"/>
    </source>
</evidence>
<proteinExistence type="predicted"/>
<organism evidence="2">
    <name type="scientific">Notodromas monacha</name>
    <dbReference type="NCBI Taxonomy" id="399045"/>
    <lineage>
        <taxon>Eukaryota</taxon>
        <taxon>Metazoa</taxon>
        <taxon>Ecdysozoa</taxon>
        <taxon>Arthropoda</taxon>
        <taxon>Crustacea</taxon>
        <taxon>Oligostraca</taxon>
        <taxon>Ostracoda</taxon>
        <taxon>Podocopa</taxon>
        <taxon>Podocopida</taxon>
        <taxon>Cypridocopina</taxon>
        <taxon>Cypridoidea</taxon>
        <taxon>Cyprididae</taxon>
        <taxon>Notodromas</taxon>
    </lineage>
</organism>
<evidence type="ECO:0000256" key="1">
    <source>
        <dbReference type="SAM" id="MobiDB-lite"/>
    </source>
</evidence>
<accession>A0A7R9C353</accession>
<dbReference type="EMBL" id="CAJPEX010009664">
    <property type="protein sequence ID" value="CAG0924919.1"/>
    <property type="molecule type" value="Genomic_DNA"/>
</dbReference>
<sequence>MNLATIASAFSSSAEEKSIPRMPIMRTAGEFGDSSYFRKKPQQRTSPEPQLKSRSPESRHIKGHTRPDDDSGEFEPSVEHSSEEGAWQQVQEIADDDDDDDADRVSAVKSGAWQGIAKKANLLLTNQERILSNTTRELIQARTRLRVFEGMRITLLRKLFIARQRNALLTGNK</sequence>
<dbReference type="EMBL" id="OA891701">
    <property type="protein sequence ID" value="CAD7284767.1"/>
    <property type="molecule type" value="Genomic_DNA"/>
</dbReference>
<keyword evidence="3" id="KW-1185">Reference proteome</keyword>
<protein>
    <submittedName>
        <fullName evidence="2">Uncharacterized protein</fullName>
    </submittedName>
</protein>
<evidence type="ECO:0000313" key="3">
    <source>
        <dbReference type="Proteomes" id="UP000678499"/>
    </source>
</evidence>
<feature type="compositionally biased region" description="Basic and acidic residues" evidence="1">
    <location>
        <begin position="54"/>
        <end position="69"/>
    </location>
</feature>
<feature type="compositionally biased region" description="Low complexity" evidence="1">
    <location>
        <begin position="1"/>
        <end position="13"/>
    </location>
</feature>
<feature type="non-terminal residue" evidence="2">
    <location>
        <position position="1"/>
    </location>
</feature>
<dbReference type="AlphaFoldDB" id="A0A7R9C353"/>
<dbReference type="Proteomes" id="UP000678499">
    <property type="component" value="Unassembled WGS sequence"/>
</dbReference>
<gene>
    <name evidence="2" type="ORF">NMOB1V02_LOCUS12371</name>
</gene>
<reference evidence="2" key="1">
    <citation type="submission" date="2020-11" db="EMBL/GenBank/DDBJ databases">
        <authorList>
            <person name="Tran Van P."/>
        </authorList>
    </citation>
    <scope>NUCLEOTIDE SEQUENCE</scope>
</reference>
<feature type="region of interest" description="Disordered" evidence="1">
    <location>
        <begin position="1"/>
        <end position="85"/>
    </location>
</feature>